<keyword evidence="3" id="KW-1185">Reference proteome</keyword>
<evidence type="ECO:0000313" key="3">
    <source>
        <dbReference type="Proteomes" id="UP001346869"/>
    </source>
</evidence>
<feature type="region of interest" description="Disordered" evidence="1">
    <location>
        <begin position="31"/>
        <end position="61"/>
    </location>
</feature>
<comment type="caution">
    <text evidence="2">The sequence shown here is derived from an EMBL/GenBank/DDBJ whole genome shotgun (WGS) entry which is preliminary data.</text>
</comment>
<name>A0AAN8AE33_ELEMC</name>
<feature type="compositionally biased region" description="Low complexity" evidence="1">
    <location>
        <begin position="38"/>
        <end position="50"/>
    </location>
</feature>
<gene>
    <name evidence="2" type="ORF">PBY51_008060</name>
</gene>
<reference evidence="2 3" key="1">
    <citation type="journal article" date="2023" name="Genes (Basel)">
        <title>Chromosome-Level Genome Assembly and Circadian Gene Repertoire of the Patagonia Blennie Eleginops maclovinus-The Closest Ancestral Proxy of Antarctic Cryonotothenioids.</title>
        <authorList>
            <person name="Cheng C.C."/>
            <person name="Rivera-Colon A.G."/>
            <person name="Minhas B.F."/>
            <person name="Wilson L."/>
            <person name="Rayamajhi N."/>
            <person name="Vargas-Chacoff L."/>
            <person name="Catchen J.M."/>
        </authorList>
    </citation>
    <scope>NUCLEOTIDE SEQUENCE [LARGE SCALE GENOMIC DNA]</scope>
    <source>
        <strain evidence="2">JMC-PN-2008</strain>
    </source>
</reference>
<protein>
    <submittedName>
        <fullName evidence="2">Uncharacterized protein</fullName>
    </submittedName>
</protein>
<dbReference type="EMBL" id="JAUZQC010000017">
    <property type="protein sequence ID" value="KAK5856468.1"/>
    <property type="molecule type" value="Genomic_DNA"/>
</dbReference>
<evidence type="ECO:0000256" key="1">
    <source>
        <dbReference type="SAM" id="MobiDB-lite"/>
    </source>
</evidence>
<evidence type="ECO:0000313" key="2">
    <source>
        <dbReference type="EMBL" id="KAK5856468.1"/>
    </source>
</evidence>
<dbReference type="AlphaFoldDB" id="A0AAN8AE33"/>
<sequence>MLTIATPRLHLIPKEMQNPRPDRMAMIYRLGKPKQVQSTTGSSFSSTSSGRPSADNSMVSPLGCRFSINLRGDTENEHGRNKEY</sequence>
<accession>A0AAN8AE33</accession>
<dbReference type="Proteomes" id="UP001346869">
    <property type="component" value="Unassembled WGS sequence"/>
</dbReference>
<reference evidence="2 3" key="2">
    <citation type="journal article" date="2023" name="Mol. Biol. Evol.">
        <title>Genomics of Secondarily Temperate Adaptation in the Only Non-Antarctic Icefish.</title>
        <authorList>
            <person name="Rivera-Colon A.G."/>
            <person name="Rayamajhi N."/>
            <person name="Minhas B.F."/>
            <person name="Madrigal G."/>
            <person name="Bilyk K.T."/>
            <person name="Yoon V."/>
            <person name="Hune M."/>
            <person name="Gregory S."/>
            <person name="Cheng C.H.C."/>
            <person name="Catchen J.M."/>
        </authorList>
    </citation>
    <scope>NUCLEOTIDE SEQUENCE [LARGE SCALE GENOMIC DNA]</scope>
    <source>
        <strain evidence="2">JMC-PN-2008</strain>
    </source>
</reference>
<organism evidence="2 3">
    <name type="scientific">Eleginops maclovinus</name>
    <name type="common">Patagonian blennie</name>
    <name type="synonym">Eleginus maclovinus</name>
    <dbReference type="NCBI Taxonomy" id="56733"/>
    <lineage>
        <taxon>Eukaryota</taxon>
        <taxon>Metazoa</taxon>
        <taxon>Chordata</taxon>
        <taxon>Craniata</taxon>
        <taxon>Vertebrata</taxon>
        <taxon>Euteleostomi</taxon>
        <taxon>Actinopterygii</taxon>
        <taxon>Neopterygii</taxon>
        <taxon>Teleostei</taxon>
        <taxon>Neoteleostei</taxon>
        <taxon>Acanthomorphata</taxon>
        <taxon>Eupercaria</taxon>
        <taxon>Perciformes</taxon>
        <taxon>Notothenioidei</taxon>
        <taxon>Eleginopidae</taxon>
        <taxon>Eleginops</taxon>
    </lineage>
</organism>
<proteinExistence type="predicted"/>